<evidence type="ECO:0000313" key="4">
    <source>
        <dbReference type="Proteomes" id="UP000002899"/>
    </source>
</evidence>
<dbReference type="RefSeq" id="XP_012648880.1">
    <property type="nucleotide sequence ID" value="XM_012793426.1"/>
</dbReference>
<feature type="region of interest" description="Disordered" evidence="1">
    <location>
        <begin position="235"/>
        <end position="256"/>
    </location>
</feature>
<evidence type="ECO:0000313" key="3">
    <source>
        <dbReference type="EMBL" id="CTQ40869.1"/>
    </source>
</evidence>
<keyword evidence="4" id="KW-1185">Reference proteome</keyword>
<protein>
    <submittedName>
        <fullName evidence="3">Uncharacterized protein</fullName>
    </submittedName>
</protein>
<dbReference type="AlphaFoldDB" id="A0A0K3AMA4"/>
<name>A0A0K3AMA4_BABMR</name>
<dbReference type="VEuPathDB" id="PiroplasmaDB:BMR1_03g01350"/>
<accession>A0A0K3AMA4</accession>
<sequence>MRESFALVSCLALGLCINVEARGLGNNSDESGIGDISEHNTLNNRVESSDASDQIITETNDSKNNASLFSVSTKVELGSPLMVATPFGCAILAQPSDKQAPVENDPLPNVKGEWLSFDFTLSDLSDCTEVTDAILAQLRHQLLSQYPSSTTESPISLHSSSRNASNDENYNFSNALSPNERDVEFREKLSVTMHPTTLDNVYVLRFILLDEPHPLAESNIVKALSALNGDFGDDSSLNGSEDRSNNSNNAQDFDNMSEMSASGIGKEIDLSKKILEELSSSKSESVECMSLAATEKDCKTYSKCDILRLDGKDVCFVSPRTAFWLLETKCALQSKSALLGVAKDLTSAGMLTEENYQTLRSSFDVDHICSTITHSYFANSKRLSSVIPPKAFEL</sequence>
<reference evidence="3 4" key="2">
    <citation type="journal article" date="2013" name="PLoS ONE">
        <title>Whole genome mapping and re-organization of the nuclear and mitochondrial genomes of Babesia microti isolates.</title>
        <authorList>
            <person name="Cornillot E."/>
            <person name="Dassouli A."/>
            <person name="Garg A."/>
            <person name="Pachikara N."/>
            <person name="Randazzo S."/>
            <person name="Depoix D."/>
            <person name="Carcy B."/>
            <person name="Delbecq S."/>
            <person name="Frutos R."/>
            <person name="Silva J.C."/>
            <person name="Sutton R."/>
            <person name="Krause P.J."/>
            <person name="Mamoun C.B."/>
        </authorList>
    </citation>
    <scope>NUCLEOTIDE SEQUENCE [LARGE SCALE GENOMIC DNA]</scope>
    <source>
        <strain evidence="3 4">RI</strain>
    </source>
</reference>
<feature type="compositionally biased region" description="Polar residues" evidence="1">
    <location>
        <begin position="39"/>
        <end position="51"/>
    </location>
</feature>
<gene>
    <name evidence="3" type="ORF">BMR1_03g01350</name>
</gene>
<feature type="chain" id="PRO_5005493664" evidence="2">
    <location>
        <begin position="22"/>
        <end position="394"/>
    </location>
</feature>
<proteinExistence type="predicted"/>
<organism evidence="3 4">
    <name type="scientific">Babesia microti (strain RI)</name>
    <dbReference type="NCBI Taxonomy" id="1133968"/>
    <lineage>
        <taxon>Eukaryota</taxon>
        <taxon>Sar</taxon>
        <taxon>Alveolata</taxon>
        <taxon>Apicomplexa</taxon>
        <taxon>Aconoidasida</taxon>
        <taxon>Piroplasmida</taxon>
        <taxon>Babesiidae</taxon>
        <taxon>Babesia</taxon>
    </lineage>
</organism>
<evidence type="ECO:0000256" key="2">
    <source>
        <dbReference type="SAM" id="SignalP"/>
    </source>
</evidence>
<dbReference type="OrthoDB" id="364617at2759"/>
<keyword evidence="2" id="KW-0732">Signal</keyword>
<dbReference type="GeneID" id="24424905"/>
<feature type="region of interest" description="Disordered" evidence="1">
    <location>
        <begin position="29"/>
        <end position="51"/>
    </location>
</feature>
<reference evidence="3 4" key="3">
    <citation type="journal article" date="2016" name="Sci. Rep.">
        <title>Genome-wide diversity and gene expression profiling of Babesia microti isolates identify polymorphic genes that mediate host-pathogen interactions.</title>
        <authorList>
            <person name="Silva J.C."/>
            <person name="Cornillot E."/>
            <person name="McCracken C."/>
            <person name="Usmani-Brown S."/>
            <person name="Dwivedi A."/>
            <person name="Ifeonu O.O."/>
            <person name="Crabtree J."/>
            <person name="Gotia H.T."/>
            <person name="Virji A.Z."/>
            <person name="Reynes C."/>
            <person name="Colinge J."/>
            <person name="Kumar V."/>
            <person name="Lawres L."/>
            <person name="Pazzi J.E."/>
            <person name="Pablo J.V."/>
            <person name="Hung C."/>
            <person name="Brancato J."/>
            <person name="Kumari P."/>
            <person name="Orvis J."/>
            <person name="Tretina K."/>
            <person name="Chibucos M."/>
            <person name="Ott S."/>
            <person name="Sadzewicz L."/>
            <person name="Sengamalay N."/>
            <person name="Shetty A.C."/>
            <person name="Su Q."/>
            <person name="Tallon L."/>
            <person name="Fraser C.M."/>
            <person name="Frutos R."/>
            <person name="Molina D.M."/>
            <person name="Krause P.J."/>
            <person name="Ben Mamoun C."/>
        </authorList>
    </citation>
    <scope>NUCLEOTIDE SEQUENCE [LARGE SCALE GENOMIC DNA]</scope>
    <source>
        <strain evidence="3 4">RI</strain>
    </source>
</reference>
<evidence type="ECO:0000256" key="1">
    <source>
        <dbReference type="SAM" id="MobiDB-lite"/>
    </source>
</evidence>
<dbReference type="Proteomes" id="UP000002899">
    <property type="component" value="Chromosome III"/>
</dbReference>
<feature type="signal peptide" evidence="2">
    <location>
        <begin position="1"/>
        <end position="21"/>
    </location>
</feature>
<dbReference type="EMBL" id="LN871598">
    <property type="protein sequence ID" value="CTQ40869.1"/>
    <property type="molecule type" value="Genomic_DNA"/>
</dbReference>
<dbReference type="KEGG" id="bmic:BMR1_03g01350"/>
<dbReference type="OMA" id="IVHTYMS"/>
<reference evidence="3 4" key="1">
    <citation type="journal article" date="2012" name="Nucleic Acids Res.">
        <title>Sequencing of the smallest Apicomplexan genome from the human pathogen Babesia microti.</title>
        <authorList>
            <person name="Cornillot E."/>
            <person name="Hadj-Kaddour K."/>
            <person name="Dassouli A."/>
            <person name="Noel B."/>
            <person name="Ranwez V."/>
            <person name="Vacherie B."/>
            <person name="Augagneur Y."/>
            <person name="Bres V."/>
            <person name="Duclos A."/>
            <person name="Randazzo S."/>
            <person name="Carcy B."/>
            <person name="Debierre-Grockiego F."/>
            <person name="Delbecq S."/>
            <person name="Moubri-Menage K."/>
            <person name="Shams-Eldin H."/>
            <person name="Usmani-Brown S."/>
            <person name="Bringaud F."/>
            <person name="Wincker P."/>
            <person name="Vivares C.P."/>
            <person name="Schwarz R.T."/>
            <person name="Schetters T.P."/>
            <person name="Krause P.J."/>
            <person name="Gorenflot A."/>
            <person name="Berry V."/>
            <person name="Barbe V."/>
            <person name="Ben Mamoun C."/>
        </authorList>
    </citation>
    <scope>NUCLEOTIDE SEQUENCE [LARGE SCALE GENOMIC DNA]</scope>
    <source>
        <strain evidence="3 4">RI</strain>
    </source>
</reference>
<feature type="region of interest" description="Disordered" evidence="1">
    <location>
        <begin position="148"/>
        <end position="175"/>
    </location>
</feature>